<dbReference type="PANTHER" id="PTHR43798:SF33">
    <property type="entry name" value="HYDROLASE, PUTATIVE (AFU_ORTHOLOGUE AFUA_2G14860)-RELATED"/>
    <property type="match status" value="1"/>
</dbReference>
<evidence type="ECO:0000313" key="2">
    <source>
        <dbReference type="EMBL" id="MBS4078105.1"/>
    </source>
</evidence>
<dbReference type="EMBL" id="JAGYHF010000003">
    <property type="protein sequence ID" value="MBS4078105.1"/>
    <property type="molecule type" value="Genomic_DNA"/>
</dbReference>
<dbReference type="InterPro" id="IPR000073">
    <property type="entry name" value="AB_hydrolase_1"/>
</dbReference>
<feature type="domain" description="AB hydrolase-1" evidence="1">
    <location>
        <begin position="28"/>
        <end position="286"/>
    </location>
</feature>
<dbReference type="InterPro" id="IPR000639">
    <property type="entry name" value="Epox_hydrolase-like"/>
</dbReference>
<dbReference type="PRINTS" id="PR00412">
    <property type="entry name" value="EPOXHYDRLASE"/>
</dbReference>
<dbReference type="RefSeq" id="WP_212544370.1">
    <property type="nucleotide sequence ID" value="NZ_JAGYHF010000003.1"/>
</dbReference>
<dbReference type="Proteomes" id="UP000676035">
    <property type="component" value="Unassembled WGS sequence"/>
</dbReference>
<evidence type="ECO:0000313" key="3">
    <source>
        <dbReference type="Proteomes" id="UP000676035"/>
    </source>
</evidence>
<sequence length="299" mass="33378">MSGKAILLCKTASLTIAYEVHGPETGVPVILLHGFPYSPRAYDEIAPLLAAQGYRVIVPYLRGYGPTRFNDAKTLRSGQQAALAQDLLDLMDALSIEQATLCGYDWGGRAACIVAALFPERVRGLVTGDGYNLQDIPNSIRPLDPETEHRLWYQYYFHTPRGVEGLKQNRREFCELLWKLWSPTWSRSGERYPLSAPTFDNPDFVDVVIHSYRHRFMYVAGDSALESMEVLLTRQPAISVPSISLCGADDGVGPAPQEDEDAEHFTGFYERRVLSGVGHNIPEEAPEQTLKALLDLLQH</sequence>
<reference evidence="2 3" key="1">
    <citation type="submission" date="2021-04" db="EMBL/GenBank/DDBJ databases">
        <title>Pseudomonas rustica sp. nov. isolated from raw milk.</title>
        <authorList>
            <person name="Fiedler G."/>
            <person name="Gieschler S."/>
            <person name="Kabisch J."/>
            <person name="Grimmler C."/>
            <person name="Brinks E."/>
            <person name="Wagner N."/>
            <person name="Hetzer B."/>
            <person name="Franz C.M.A.P."/>
            <person name="Boehnlein C."/>
        </authorList>
    </citation>
    <scope>NUCLEOTIDE SEQUENCE [LARGE SCALE GENOMIC DNA]</scope>
    <source>
        <strain evidence="2 3">MBT-4</strain>
    </source>
</reference>
<dbReference type="InterPro" id="IPR029058">
    <property type="entry name" value="AB_hydrolase_fold"/>
</dbReference>
<dbReference type="Gene3D" id="3.40.50.1820">
    <property type="entry name" value="alpha/beta hydrolase"/>
    <property type="match status" value="1"/>
</dbReference>
<dbReference type="PANTHER" id="PTHR43798">
    <property type="entry name" value="MONOACYLGLYCEROL LIPASE"/>
    <property type="match status" value="1"/>
</dbReference>
<evidence type="ECO:0000259" key="1">
    <source>
        <dbReference type="Pfam" id="PF00561"/>
    </source>
</evidence>
<dbReference type="InterPro" id="IPR050266">
    <property type="entry name" value="AB_hydrolase_sf"/>
</dbReference>
<dbReference type="SUPFAM" id="SSF53474">
    <property type="entry name" value="alpha/beta-Hydrolases"/>
    <property type="match status" value="1"/>
</dbReference>
<organism evidence="2 3">
    <name type="scientific">Pseudomonas rustica</name>
    <dbReference type="NCBI Taxonomy" id="2827099"/>
    <lineage>
        <taxon>Bacteria</taxon>
        <taxon>Pseudomonadati</taxon>
        <taxon>Pseudomonadota</taxon>
        <taxon>Gammaproteobacteria</taxon>
        <taxon>Pseudomonadales</taxon>
        <taxon>Pseudomonadaceae</taxon>
        <taxon>Pseudomonas</taxon>
    </lineage>
</organism>
<keyword evidence="2" id="KW-0378">Hydrolase</keyword>
<dbReference type="GO" id="GO:0016787">
    <property type="term" value="F:hydrolase activity"/>
    <property type="evidence" value="ECO:0007669"/>
    <property type="project" value="UniProtKB-KW"/>
</dbReference>
<dbReference type="Pfam" id="PF00561">
    <property type="entry name" value="Abhydrolase_1"/>
    <property type="match status" value="1"/>
</dbReference>
<protein>
    <submittedName>
        <fullName evidence="2">Alpha/beta hydrolase</fullName>
    </submittedName>
</protein>
<comment type="caution">
    <text evidence="2">The sequence shown here is derived from an EMBL/GenBank/DDBJ whole genome shotgun (WGS) entry which is preliminary data.</text>
</comment>
<keyword evidence="3" id="KW-1185">Reference proteome</keyword>
<accession>A0ABS5MUW8</accession>
<name>A0ABS5MUW8_9PSED</name>
<proteinExistence type="predicted"/>
<gene>
    <name evidence="2" type="ORF">KFS80_07350</name>
</gene>